<dbReference type="PANTHER" id="PTHR12994:SF17">
    <property type="entry name" value="LD30995P"/>
    <property type="match status" value="1"/>
</dbReference>
<dbReference type="EC" id="3.4.-.-" evidence="6"/>
<evidence type="ECO:0000256" key="2">
    <source>
        <dbReference type="ARBA" id="ARBA00007225"/>
    </source>
</evidence>
<evidence type="ECO:0000256" key="4">
    <source>
        <dbReference type="ARBA" id="ARBA00022801"/>
    </source>
</evidence>
<evidence type="ECO:0000256" key="7">
    <source>
        <dbReference type="SAM" id="SignalP"/>
    </source>
</evidence>
<keyword evidence="5 6" id="KW-0224">Dipeptidase</keyword>
<evidence type="ECO:0000313" key="9">
    <source>
        <dbReference type="Proteomes" id="UP000645257"/>
    </source>
</evidence>
<dbReference type="GO" id="GO:0016805">
    <property type="term" value="F:dipeptidase activity"/>
    <property type="evidence" value="ECO:0007669"/>
    <property type="project" value="UniProtKB-KW"/>
</dbReference>
<dbReference type="AlphaFoldDB" id="A0A918P769"/>
<accession>A0A918P769</accession>
<dbReference type="RefSeq" id="WP_189536793.1">
    <property type="nucleotide sequence ID" value="NZ_BMYX01000028.1"/>
</dbReference>
<dbReference type="NCBIfam" id="NF033678">
    <property type="entry name" value="C69_fam_dipept"/>
    <property type="match status" value="1"/>
</dbReference>
<organism evidence="8 9">
    <name type="scientific">Paludibacterium paludis</name>
    <dbReference type="NCBI Taxonomy" id="1225769"/>
    <lineage>
        <taxon>Bacteria</taxon>
        <taxon>Pseudomonadati</taxon>
        <taxon>Pseudomonadota</taxon>
        <taxon>Betaproteobacteria</taxon>
        <taxon>Neisseriales</taxon>
        <taxon>Chromobacteriaceae</taxon>
        <taxon>Paludibacterium</taxon>
    </lineage>
</organism>
<reference evidence="8" key="1">
    <citation type="journal article" date="2014" name="Int. J. Syst. Evol. Microbiol.">
        <title>Complete genome sequence of Corynebacterium casei LMG S-19264T (=DSM 44701T), isolated from a smear-ripened cheese.</title>
        <authorList>
            <consortium name="US DOE Joint Genome Institute (JGI-PGF)"/>
            <person name="Walter F."/>
            <person name="Albersmeier A."/>
            <person name="Kalinowski J."/>
            <person name="Ruckert C."/>
        </authorList>
    </citation>
    <scope>NUCLEOTIDE SEQUENCE</scope>
    <source>
        <strain evidence="8">KCTC 32182</strain>
    </source>
</reference>
<evidence type="ECO:0000256" key="6">
    <source>
        <dbReference type="RuleBase" id="RU364089"/>
    </source>
</evidence>
<sequence>MLKKIVIAMLGLSCATSFACTTVIVGKKASADGSILIGRNVDGGLGNHPVHYLRHAAVAKAFTFRSVENKFAYPMPAGAMSYTGIPDFDGKGISYEEAGFNTAGVTLSATESIYSSAKALAADPYNKESGITESSVTSVILPQITSARQGVELLGKIIETQGSGEGFGIAFADKHEAWYLENAGGHRWIAVRIPDEVYFVSANQGRLHEVDLTDTRNVMASRDLAEFAVGHGLAEKRTDGKFNVFKAYTADVANDATYNYYRVWTLQGKFTPSYVNRDYLTGNSPVFLKPDRKLSADDVQGALQNHYEGSEHDPYTTQNPKTRYRPISVFRTQQSHVLALRDNLPLPIANIEYLALGMTALGIYVPFYQGSPVPETWQIAEDKADNRSAWWKFRKLQVLAMQDFPKYGPIVKAGYAKLNASLREQQTAFEKEYLRIQAKDPKAAQKKLDAFSRSMVEQVMSTTDALTNDIFTRQSIDISAKYPFHGA</sequence>
<dbReference type="Pfam" id="PF03577">
    <property type="entry name" value="Peptidase_C69"/>
    <property type="match status" value="1"/>
</dbReference>
<name>A0A918P769_9NEIS</name>
<comment type="catalytic activity">
    <reaction evidence="1">
        <text>an L-aminoacyl-L-amino acid + H2O = 2 an L-alpha-amino acid</text>
        <dbReference type="Rhea" id="RHEA:48940"/>
        <dbReference type="ChEBI" id="CHEBI:15377"/>
        <dbReference type="ChEBI" id="CHEBI:59869"/>
        <dbReference type="ChEBI" id="CHEBI:77460"/>
        <dbReference type="EC" id="3.4.13.19"/>
    </reaction>
</comment>
<feature type="signal peptide" evidence="7">
    <location>
        <begin position="1"/>
        <end position="19"/>
    </location>
</feature>
<keyword evidence="3 6" id="KW-0645">Protease</keyword>
<evidence type="ECO:0000256" key="5">
    <source>
        <dbReference type="ARBA" id="ARBA00022997"/>
    </source>
</evidence>
<dbReference type="EMBL" id="BMYX01000028">
    <property type="protein sequence ID" value="GGY29076.1"/>
    <property type="molecule type" value="Genomic_DNA"/>
</dbReference>
<evidence type="ECO:0000313" key="8">
    <source>
        <dbReference type="EMBL" id="GGY29076.1"/>
    </source>
</evidence>
<dbReference type="InterPro" id="IPR047804">
    <property type="entry name" value="C69_dipept_A-like"/>
</dbReference>
<keyword evidence="7" id="KW-0732">Signal</keyword>
<keyword evidence="9" id="KW-1185">Reference proteome</keyword>
<comment type="caution">
    <text evidence="8">The sequence shown here is derived from an EMBL/GenBank/DDBJ whole genome shotgun (WGS) entry which is preliminary data.</text>
</comment>
<evidence type="ECO:0000256" key="3">
    <source>
        <dbReference type="ARBA" id="ARBA00022670"/>
    </source>
</evidence>
<feature type="chain" id="PRO_5036697341" description="Dipeptidase" evidence="7">
    <location>
        <begin position="20"/>
        <end position="487"/>
    </location>
</feature>
<dbReference type="GO" id="GO:0006508">
    <property type="term" value="P:proteolysis"/>
    <property type="evidence" value="ECO:0007669"/>
    <property type="project" value="UniProtKB-KW"/>
</dbReference>
<dbReference type="Proteomes" id="UP000645257">
    <property type="component" value="Unassembled WGS sequence"/>
</dbReference>
<evidence type="ECO:0000256" key="1">
    <source>
        <dbReference type="ARBA" id="ARBA00001670"/>
    </source>
</evidence>
<proteinExistence type="inferred from homology"/>
<dbReference type="PROSITE" id="PS51257">
    <property type="entry name" value="PROKAR_LIPOPROTEIN"/>
    <property type="match status" value="1"/>
</dbReference>
<comment type="similarity">
    <text evidence="2 6">Belongs to the peptidase C69 family.</text>
</comment>
<dbReference type="PANTHER" id="PTHR12994">
    <property type="entry name" value="SECERNIN"/>
    <property type="match status" value="1"/>
</dbReference>
<dbReference type="GO" id="GO:0070004">
    <property type="term" value="F:cysteine-type exopeptidase activity"/>
    <property type="evidence" value="ECO:0007669"/>
    <property type="project" value="InterPro"/>
</dbReference>
<protein>
    <recommendedName>
        <fullName evidence="6">Dipeptidase</fullName>
        <ecNumber evidence="6">3.4.-.-</ecNumber>
    </recommendedName>
</protein>
<dbReference type="Gene3D" id="3.60.60.10">
    <property type="entry name" value="Penicillin V Acylase, Chain A"/>
    <property type="match status" value="1"/>
</dbReference>
<dbReference type="InterPro" id="IPR005322">
    <property type="entry name" value="Peptidase_C69"/>
</dbReference>
<keyword evidence="4 6" id="KW-0378">Hydrolase</keyword>
<gene>
    <name evidence="8" type="primary">pipD</name>
    <name evidence="8" type="ORF">GCM10011289_35190</name>
</gene>
<reference evidence="8" key="2">
    <citation type="submission" date="2020-09" db="EMBL/GenBank/DDBJ databases">
        <authorList>
            <person name="Sun Q."/>
            <person name="Kim S."/>
        </authorList>
    </citation>
    <scope>NUCLEOTIDE SEQUENCE</scope>
    <source>
        <strain evidence="8">KCTC 32182</strain>
    </source>
</reference>